<dbReference type="InterPro" id="IPR011006">
    <property type="entry name" value="CheY-like_superfamily"/>
</dbReference>
<feature type="non-terminal residue" evidence="2">
    <location>
        <position position="1"/>
    </location>
</feature>
<evidence type="ECO:0000259" key="1">
    <source>
        <dbReference type="Pfam" id="PF16968"/>
    </source>
</evidence>
<proteinExistence type="predicted"/>
<dbReference type="SUPFAM" id="SSF52540">
    <property type="entry name" value="P-loop containing nucleoside triphosphate hydrolases"/>
    <property type="match status" value="1"/>
</dbReference>
<dbReference type="RefSeq" id="WP_105192819.1">
    <property type="nucleotide sequence ID" value="NZ_PTQZ01000181.1"/>
</dbReference>
<dbReference type="SUPFAM" id="SSF52172">
    <property type="entry name" value="CheY-like"/>
    <property type="match status" value="1"/>
</dbReference>
<dbReference type="Pfam" id="PF16968">
    <property type="entry name" value="TadZ_N"/>
    <property type="match status" value="1"/>
</dbReference>
<organism evidence="2 3">
    <name type="scientific">Amnimonas aquatica</name>
    <dbReference type="NCBI Taxonomy" id="2094561"/>
    <lineage>
        <taxon>Bacteria</taxon>
        <taxon>Pseudomonadati</taxon>
        <taxon>Pseudomonadota</taxon>
        <taxon>Gammaproteobacteria</taxon>
        <taxon>Moraxellales</taxon>
        <taxon>Moraxellaceae</taxon>
        <taxon>Amnimonas</taxon>
    </lineage>
</organism>
<sequence length="408" mass="44443">SVVIVTQIRDQFEWLQASLEGTADVVMSQQSDLNDVLQLITMATASIVFVPVRRDAWIEDVRFIEGLVAARPTLACVAISETQDPERLLGAMRAGAKDFVTFGARPSELSGLVRRLGERVPEVIEDPMRQGTLVTLASERPVLQSAFHALHVAAALQKQNANNRVLLVDIGLPFAEAQQVFGLEGQFSFMDTLRNLRRLDRTLADTAFPRHKTGVSVLSAAQEGFDLSEITTSEMFLLVGTLRSLFTHVVFNICGLPTVDMTELVIGNADHVVFVVDQSITSCRAGLDFQARLKQLGVPINDPIVLVDHYQPKISPDSNAIARSFGVDKHIDLPAAADLRLRAMNIGQLMFELAPQDVLSKRYRELAGLIQAPLVVKAKAGAEQSGSLLDRLRSGLNKSGLTSGIKGA</sequence>
<evidence type="ECO:0000313" key="3">
    <source>
        <dbReference type="Proteomes" id="UP000243900"/>
    </source>
</evidence>
<feature type="domain" description="Pilus assembly protein TadZ N-terminal" evidence="1">
    <location>
        <begin position="3"/>
        <end position="125"/>
    </location>
</feature>
<dbReference type="InterPro" id="IPR031580">
    <property type="entry name" value="TadZ_N"/>
</dbReference>
<reference evidence="3" key="1">
    <citation type="submission" date="2018-02" db="EMBL/GenBank/DDBJ databases">
        <title>Genome sequencing of Solimonas sp. HR-BB.</title>
        <authorList>
            <person name="Lee Y."/>
            <person name="Jeon C.O."/>
        </authorList>
    </citation>
    <scope>NUCLEOTIDE SEQUENCE [LARGE SCALE GENOMIC DNA]</scope>
    <source>
        <strain evidence="3">HR-E</strain>
    </source>
</reference>
<keyword evidence="3" id="KW-1185">Reference proteome</keyword>
<gene>
    <name evidence="2" type="ORF">C5O18_07430</name>
</gene>
<name>A0A2P6ARN5_9GAMM</name>
<dbReference type="Gene3D" id="3.40.50.2300">
    <property type="match status" value="1"/>
</dbReference>
<dbReference type="EMBL" id="PTQZ01000181">
    <property type="protein sequence ID" value="PQA37512.1"/>
    <property type="molecule type" value="Genomic_DNA"/>
</dbReference>
<comment type="caution">
    <text evidence="2">The sequence shown here is derived from an EMBL/GenBank/DDBJ whole genome shotgun (WGS) entry which is preliminary data.</text>
</comment>
<dbReference type="AlphaFoldDB" id="A0A2P6ARN5"/>
<dbReference type="Gene3D" id="3.40.50.300">
    <property type="entry name" value="P-loop containing nucleotide triphosphate hydrolases"/>
    <property type="match status" value="1"/>
</dbReference>
<accession>A0A2P6ARN5</accession>
<evidence type="ECO:0000313" key="2">
    <source>
        <dbReference type="EMBL" id="PQA37512.1"/>
    </source>
</evidence>
<dbReference type="Proteomes" id="UP000243900">
    <property type="component" value="Unassembled WGS sequence"/>
</dbReference>
<protein>
    <submittedName>
        <fullName evidence="2">Pilus assembly protein</fullName>
    </submittedName>
</protein>
<dbReference type="InterPro" id="IPR027417">
    <property type="entry name" value="P-loop_NTPase"/>
</dbReference>
<dbReference type="OrthoDB" id="5813333at2"/>